<dbReference type="Gene3D" id="3.90.1070.10">
    <property type="match status" value="1"/>
</dbReference>
<sequence length="255" mass="28036">MDGTFIPLDGNEQNRLDLHELQLELDRNHIALMYVTGRHLELVLDAVRSHGLPSPPWMICDVGASIYQSGDAGKYVLVQGYTDHLGQLVGNHDRNRIVQSLDQFGNLELQEDEKQSRYKISYYCDAATLNKLVTAIKDQLSHDQAPYRVIDSIDPFTGRGLIDLLPTGVSKAYALQWWASHTGTDQASITFAGDSGNDLAALTAGYCSIVVGNADESVAAEVRRVHDSAGWTNRLIIAKAHATSGVLEGLRCFVR</sequence>
<gene>
    <name evidence="3" type="primary">mfppA</name>
    <name evidence="3" type="ORF">Poly59_33100</name>
</gene>
<dbReference type="Gene3D" id="3.40.50.1000">
    <property type="entry name" value="HAD superfamily/HAD-like"/>
    <property type="match status" value="1"/>
</dbReference>
<protein>
    <submittedName>
        <fullName evidence="3">Mannosylfructose-phosphate phosphatase</fullName>
        <ecNumber evidence="3">3.1.3.79</ecNumber>
    </submittedName>
</protein>
<accession>A0A5C6EST0</accession>
<dbReference type="AlphaFoldDB" id="A0A5C6EST0"/>
<reference evidence="3 4" key="1">
    <citation type="submission" date="2019-02" db="EMBL/GenBank/DDBJ databases">
        <title>Deep-cultivation of Planctomycetes and their phenomic and genomic characterization uncovers novel biology.</title>
        <authorList>
            <person name="Wiegand S."/>
            <person name="Jogler M."/>
            <person name="Boedeker C."/>
            <person name="Pinto D."/>
            <person name="Vollmers J."/>
            <person name="Rivas-Marin E."/>
            <person name="Kohn T."/>
            <person name="Peeters S.H."/>
            <person name="Heuer A."/>
            <person name="Rast P."/>
            <person name="Oberbeckmann S."/>
            <person name="Bunk B."/>
            <person name="Jeske O."/>
            <person name="Meyerdierks A."/>
            <person name="Storesund J.E."/>
            <person name="Kallscheuer N."/>
            <person name="Luecker S."/>
            <person name="Lage O.M."/>
            <person name="Pohl T."/>
            <person name="Merkel B.J."/>
            <person name="Hornburger P."/>
            <person name="Mueller R.-W."/>
            <person name="Bruemmer F."/>
            <person name="Labrenz M."/>
            <person name="Spormann A.M."/>
            <person name="Op Den Camp H."/>
            <person name="Overmann J."/>
            <person name="Amann R."/>
            <person name="Jetten M.S.M."/>
            <person name="Mascher T."/>
            <person name="Medema M.H."/>
            <person name="Devos D.P."/>
            <person name="Kaster A.-K."/>
            <person name="Ovreas L."/>
            <person name="Rohde M."/>
            <person name="Galperin M.Y."/>
            <person name="Jogler C."/>
        </authorList>
    </citation>
    <scope>NUCLEOTIDE SEQUENCE [LARGE SCALE GENOMIC DNA]</scope>
    <source>
        <strain evidence="3 4">Poly59</strain>
    </source>
</reference>
<name>A0A5C6EST0_9BACT</name>
<dbReference type="GO" id="GO:0016791">
    <property type="term" value="F:phosphatase activity"/>
    <property type="evidence" value="ECO:0007669"/>
    <property type="project" value="UniProtKB-ARBA"/>
</dbReference>
<dbReference type="InterPro" id="IPR023214">
    <property type="entry name" value="HAD_sf"/>
</dbReference>
<evidence type="ECO:0000313" key="3">
    <source>
        <dbReference type="EMBL" id="TWU51715.1"/>
    </source>
</evidence>
<dbReference type="NCBIfam" id="TIGR01484">
    <property type="entry name" value="HAD-SF-IIB"/>
    <property type="match status" value="1"/>
</dbReference>
<dbReference type="InterPro" id="IPR006379">
    <property type="entry name" value="HAD-SF_hydro_IIB"/>
</dbReference>
<comment type="caution">
    <text evidence="3">The sequence shown here is derived from an EMBL/GenBank/DDBJ whole genome shotgun (WGS) entry which is preliminary data.</text>
</comment>
<organism evidence="3 4">
    <name type="scientific">Rubripirellula reticaptiva</name>
    <dbReference type="NCBI Taxonomy" id="2528013"/>
    <lineage>
        <taxon>Bacteria</taxon>
        <taxon>Pseudomonadati</taxon>
        <taxon>Planctomycetota</taxon>
        <taxon>Planctomycetia</taxon>
        <taxon>Pirellulales</taxon>
        <taxon>Pirellulaceae</taxon>
        <taxon>Rubripirellula</taxon>
    </lineage>
</organism>
<dbReference type="EC" id="3.1.3.79" evidence="3"/>
<dbReference type="InterPro" id="IPR006380">
    <property type="entry name" value="SPP-like_dom"/>
</dbReference>
<evidence type="ECO:0000313" key="4">
    <source>
        <dbReference type="Proteomes" id="UP000317977"/>
    </source>
</evidence>
<dbReference type="SUPFAM" id="SSF56784">
    <property type="entry name" value="HAD-like"/>
    <property type="match status" value="1"/>
</dbReference>
<keyword evidence="1 3" id="KW-0378">Hydrolase</keyword>
<dbReference type="EMBL" id="SJPX01000003">
    <property type="protein sequence ID" value="TWU51715.1"/>
    <property type="molecule type" value="Genomic_DNA"/>
</dbReference>
<dbReference type="PANTHER" id="PTHR46521:SF4">
    <property type="entry name" value="SUCROSE-PHOSPHATASE 2-RELATED"/>
    <property type="match status" value="1"/>
</dbReference>
<evidence type="ECO:0000256" key="1">
    <source>
        <dbReference type="ARBA" id="ARBA00022801"/>
    </source>
</evidence>
<feature type="domain" description="Sucrose phosphatase-like" evidence="2">
    <location>
        <begin position="1"/>
        <end position="253"/>
    </location>
</feature>
<dbReference type="Proteomes" id="UP000317977">
    <property type="component" value="Unassembled WGS sequence"/>
</dbReference>
<dbReference type="Pfam" id="PF05116">
    <property type="entry name" value="S6PP"/>
    <property type="match status" value="1"/>
</dbReference>
<keyword evidence="4" id="KW-1185">Reference proteome</keyword>
<dbReference type="InterPro" id="IPR036412">
    <property type="entry name" value="HAD-like_sf"/>
</dbReference>
<proteinExistence type="predicted"/>
<dbReference type="PANTHER" id="PTHR46521">
    <property type="entry name" value="SUCROSE-PHOSPHATASE 2-RELATED"/>
    <property type="match status" value="1"/>
</dbReference>
<evidence type="ECO:0000259" key="2">
    <source>
        <dbReference type="Pfam" id="PF05116"/>
    </source>
</evidence>
<dbReference type="InterPro" id="IPR051518">
    <property type="entry name" value="Sucrose_Phosphatase"/>
</dbReference>